<keyword evidence="2" id="KW-0699">rRNA-binding</keyword>
<dbReference type="SUPFAM" id="SSF50249">
    <property type="entry name" value="Nucleic acid-binding proteins"/>
    <property type="match status" value="1"/>
</dbReference>
<gene>
    <name evidence="7" type="ORF">S01H1_77073</name>
</gene>
<dbReference type="InterPro" id="IPR012340">
    <property type="entry name" value="NA-bd_OB-fold"/>
</dbReference>
<dbReference type="NCBIfam" id="TIGR03635">
    <property type="entry name" value="uS17_bact"/>
    <property type="match status" value="1"/>
</dbReference>
<feature type="compositionally biased region" description="Acidic residues" evidence="6">
    <location>
        <begin position="120"/>
        <end position="171"/>
    </location>
</feature>
<evidence type="ECO:0000256" key="6">
    <source>
        <dbReference type="SAM" id="MobiDB-lite"/>
    </source>
</evidence>
<organism evidence="7">
    <name type="scientific">marine sediment metagenome</name>
    <dbReference type="NCBI Taxonomy" id="412755"/>
    <lineage>
        <taxon>unclassified sequences</taxon>
        <taxon>metagenomes</taxon>
        <taxon>ecological metagenomes</taxon>
    </lineage>
</organism>
<evidence type="ECO:0000256" key="3">
    <source>
        <dbReference type="ARBA" id="ARBA00022884"/>
    </source>
</evidence>
<dbReference type="GO" id="GO:0006412">
    <property type="term" value="P:translation"/>
    <property type="evidence" value="ECO:0007669"/>
    <property type="project" value="InterPro"/>
</dbReference>
<proteinExistence type="inferred from homology"/>
<dbReference type="CDD" id="cd00364">
    <property type="entry name" value="Ribosomal_uS17"/>
    <property type="match status" value="1"/>
</dbReference>
<feature type="region of interest" description="Disordered" evidence="6">
    <location>
        <begin position="106"/>
        <end position="216"/>
    </location>
</feature>
<evidence type="ECO:0008006" key="8">
    <source>
        <dbReference type="Google" id="ProtNLM"/>
    </source>
</evidence>
<comment type="similarity">
    <text evidence="1">Belongs to the universal ribosomal protein uS17 family.</text>
</comment>
<keyword evidence="4" id="KW-0689">Ribosomal protein</keyword>
<dbReference type="HAMAP" id="MF_01345_B">
    <property type="entry name" value="Ribosomal_uS17_B"/>
    <property type="match status" value="1"/>
</dbReference>
<evidence type="ECO:0000256" key="1">
    <source>
        <dbReference type="ARBA" id="ARBA00010254"/>
    </source>
</evidence>
<protein>
    <recommendedName>
        <fullName evidence="8">30S ribosomal protein S17</fullName>
    </recommendedName>
</protein>
<dbReference type="Gene3D" id="2.40.50.140">
    <property type="entry name" value="Nucleic acid-binding proteins"/>
    <property type="match status" value="1"/>
</dbReference>
<keyword evidence="5" id="KW-0687">Ribonucleoprotein</keyword>
<dbReference type="AlphaFoldDB" id="X0YJB1"/>
<accession>X0YJB1</accession>
<dbReference type="InterPro" id="IPR019984">
    <property type="entry name" value="Ribosomal_uS17_bact/chlr"/>
</dbReference>
<feature type="compositionally biased region" description="Acidic residues" evidence="6">
    <location>
        <begin position="180"/>
        <end position="216"/>
    </location>
</feature>
<dbReference type="PANTHER" id="PTHR10744:SF1">
    <property type="entry name" value="SMALL RIBOSOMAL SUBUNIT PROTEIN US17M"/>
    <property type="match status" value="1"/>
</dbReference>
<comment type="caution">
    <text evidence="7">The sequence shown here is derived from an EMBL/GenBank/DDBJ whole genome shotgun (WGS) entry which is preliminary data.</text>
</comment>
<dbReference type="EMBL" id="BARS01051782">
    <property type="protein sequence ID" value="GAG48668.1"/>
    <property type="molecule type" value="Genomic_DNA"/>
</dbReference>
<dbReference type="PRINTS" id="PR00973">
    <property type="entry name" value="RIBOSOMALS17"/>
</dbReference>
<evidence type="ECO:0000256" key="2">
    <source>
        <dbReference type="ARBA" id="ARBA00022730"/>
    </source>
</evidence>
<sequence>MAQGSFGGRKIREGIVVSDKMDKTVVVAVETRMRHPLYKKTVRRLHRHMAHDETNDAKLGDVVRIVESRPYSRHKRWRLAEVLARAERPEVAAREIDLELLGEVKPEEEEEAAVAPAEAVAEEAPSEGEAEVPAEVPEEVPPVEEMVTEPEAEVEAQAEEAPEAAAEEPGAEAEAAPEAAAEEPEAEAQAEEAPAEEAPEAAVEEPEGEAEAEEAP</sequence>
<evidence type="ECO:0000256" key="5">
    <source>
        <dbReference type="ARBA" id="ARBA00023274"/>
    </source>
</evidence>
<keyword evidence="3" id="KW-0694">RNA-binding</keyword>
<dbReference type="NCBIfam" id="NF004123">
    <property type="entry name" value="PRK05610.1"/>
    <property type="match status" value="1"/>
</dbReference>
<dbReference type="GO" id="GO:0019843">
    <property type="term" value="F:rRNA binding"/>
    <property type="evidence" value="ECO:0007669"/>
    <property type="project" value="UniProtKB-KW"/>
</dbReference>
<dbReference type="GO" id="GO:0022627">
    <property type="term" value="C:cytosolic small ribosomal subunit"/>
    <property type="evidence" value="ECO:0007669"/>
    <property type="project" value="TreeGrafter"/>
</dbReference>
<dbReference type="PANTHER" id="PTHR10744">
    <property type="entry name" value="40S RIBOSOMAL PROTEIN S11 FAMILY MEMBER"/>
    <property type="match status" value="1"/>
</dbReference>
<dbReference type="GO" id="GO:0003735">
    <property type="term" value="F:structural constituent of ribosome"/>
    <property type="evidence" value="ECO:0007669"/>
    <property type="project" value="InterPro"/>
</dbReference>
<reference evidence="7" key="1">
    <citation type="journal article" date="2014" name="Front. Microbiol.">
        <title>High frequency of phylogenetically diverse reductive dehalogenase-homologous genes in deep subseafloor sedimentary metagenomes.</title>
        <authorList>
            <person name="Kawai M."/>
            <person name="Futagami T."/>
            <person name="Toyoda A."/>
            <person name="Takaki Y."/>
            <person name="Nishi S."/>
            <person name="Hori S."/>
            <person name="Arai W."/>
            <person name="Tsubouchi T."/>
            <person name="Morono Y."/>
            <person name="Uchiyama I."/>
            <person name="Ito T."/>
            <person name="Fujiyama A."/>
            <person name="Inagaki F."/>
            <person name="Takami H."/>
        </authorList>
    </citation>
    <scope>NUCLEOTIDE SEQUENCE</scope>
    <source>
        <strain evidence="7">Expedition CK06-06</strain>
    </source>
</reference>
<name>X0YJB1_9ZZZZ</name>
<dbReference type="InterPro" id="IPR000266">
    <property type="entry name" value="Ribosomal_uS17"/>
</dbReference>
<feature type="non-terminal residue" evidence="7">
    <location>
        <position position="216"/>
    </location>
</feature>
<dbReference type="Pfam" id="PF00366">
    <property type="entry name" value="Ribosomal_S17"/>
    <property type="match status" value="1"/>
</dbReference>
<evidence type="ECO:0000313" key="7">
    <source>
        <dbReference type="EMBL" id="GAG48668.1"/>
    </source>
</evidence>
<evidence type="ECO:0000256" key="4">
    <source>
        <dbReference type="ARBA" id="ARBA00022980"/>
    </source>
</evidence>